<comment type="caution">
    <text evidence="2">The sequence shown here is derived from an EMBL/GenBank/DDBJ whole genome shotgun (WGS) entry which is preliminary data.</text>
</comment>
<feature type="signal peptide" evidence="1">
    <location>
        <begin position="1"/>
        <end position="24"/>
    </location>
</feature>
<gene>
    <name evidence="2" type="ORF">HNQ67_002061</name>
</gene>
<sequence>MTRSLSLLSAAAAAILLVTPVAAAAQMPVQPAGTPAQREAIGALDFMDGEWRGTAVIMGPGGATTLTQTERVGPMLGGSIKVIEGRGYTADGSTEFNAMAVLSWNAEAGRYVFRSWANGFTGEYPFERTADGFRWEVPAGPNAKIEYVATVRDGRWREVGTYVAEGRSRRPFIEMNLTRLGDSNWPAGGAVSPR</sequence>
<dbReference type="AlphaFoldDB" id="A0A7W8HZ21"/>
<dbReference type="Proteomes" id="UP000566663">
    <property type="component" value="Unassembled WGS sequence"/>
</dbReference>
<protein>
    <recommendedName>
        <fullName evidence="4">DUF1579 domain-containing protein</fullName>
    </recommendedName>
</protein>
<evidence type="ECO:0008006" key="4">
    <source>
        <dbReference type="Google" id="ProtNLM"/>
    </source>
</evidence>
<dbReference type="EMBL" id="JACHFZ010000004">
    <property type="protein sequence ID" value="MBB5292537.1"/>
    <property type="molecule type" value="Genomic_DNA"/>
</dbReference>
<reference evidence="2 3" key="1">
    <citation type="submission" date="2020-08" db="EMBL/GenBank/DDBJ databases">
        <title>Genomic Encyclopedia of Type Strains, Phase IV (KMG-IV): sequencing the most valuable type-strain genomes for metagenomic binning, comparative biology and taxonomic classification.</title>
        <authorList>
            <person name="Goeker M."/>
        </authorList>
    </citation>
    <scope>NUCLEOTIDE SEQUENCE [LARGE SCALE GENOMIC DNA]</scope>
    <source>
        <strain evidence="2 3">DSM 25335</strain>
    </source>
</reference>
<accession>A0A7W8HZ21</accession>
<dbReference type="RefSeq" id="WP_183255047.1">
    <property type="nucleotide sequence ID" value="NZ_BAAAFF010000001.1"/>
</dbReference>
<keyword evidence="1" id="KW-0732">Signal</keyword>
<name>A0A7W8HZ21_9CAUL</name>
<evidence type="ECO:0000256" key="1">
    <source>
        <dbReference type="SAM" id="SignalP"/>
    </source>
</evidence>
<proteinExistence type="predicted"/>
<organism evidence="2 3">
    <name type="scientific">Brevundimonas basaltis</name>
    <dbReference type="NCBI Taxonomy" id="472166"/>
    <lineage>
        <taxon>Bacteria</taxon>
        <taxon>Pseudomonadati</taxon>
        <taxon>Pseudomonadota</taxon>
        <taxon>Alphaproteobacteria</taxon>
        <taxon>Caulobacterales</taxon>
        <taxon>Caulobacteraceae</taxon>
        <taxon>Brevundimonas</taxon>
    </lineage>
</organism>
<evidence type="ECO:0000313" key="3">
    <source>
        <dbReference type="Proteomes" id="UP000566663"/>
    </source>
</evidence>
<keyword evidence="3" id="KW-1185">Reference proteome</keyword>
<feature type="chain" id="PRO_5031339255" description="DUF1579 domain-containing protein" evidence="1">
    <location>
        <begin position="25"/>
        <end position="194"/>
    </location>
</feature>
<evidence type="ECO:0000313" key="2">
    <source>
        <dbReference type="EMBL" id="MBB5292537.1"/>
    </source>
</evidence>